<evidence type="ECO:0000256" key="1">
    <source>
        <dbReference type="SAM" id="SignalP"/>
    </source>
</evidence>
<dbReference type="EMBL" id="LUKE01000006">
    <property type="protein sequence ID" value="KYG61666.1"/>
    <property type="molecule type" value="Genomic_DNA"/>
</dbReference>
<protein>
    <submittedName>
        <fullName evidence="2">Uncharacterized protein</fullName>
    </submittedName>
</protein>
<gene>
    <name evidence="2" type="ORF">AZI86_18400</name>
</gene>
<reference evidence="2 3" key="1">
    <citation type="submission" date="2016-03" db="EMBL/GenBank/DDBJ databases">
        <authorList>
            <person name="Ploux O."/>
        </authorList>
    </citation>
    <scope>NUCLEOTIDE SEQUENCE [LARGE SCALE GENOMIC DNA]</scope>
    <source>
        <strain evidence="2 3">R0</strain>
    </source>
</reference>
<dbReference type="AlphaFoldDB" id="A0A150WF66"/>
<proteinExistence type="predicted"/>
<keyword evidence="3" id="KW-1185">Reference proteome</keyword>
<keyword evidence="1" id="KW-0732">Signal</keyword>
<sequence>MKKLFFAFLFLALFAGVEGFAKSSELQKNKGFVGYVEAGTVVEIKSISLETQTLNFIAPNNLDVGTLQATFKNFERALGGGKKVDYLHKVEPLPGRSFTLKHNLVLLSL</sequence>
<dbReference type="Proteomes" id="UP000075320">
    <property type="component" value="Unassembled WGS sequence"/>
</dbReference>
<evidence type="ECO:0000313" key="2">
    <source>
        <dbReference type="EMBL" id="KYG61666.1"/>
    </source>
</evidence>
<dbReference type="RefSeq" id="WP_061836748.1">
    <property type="nucleotide sequence ID" value="NZ_LUKE01000006.1"/>
</dbReference>
<evidence type="ECO:0000313" key="3">
    <source>
        <dbReference type="Proteomes" id="UP000075320"/>
    </source>
</evidence>
<organism evidence="2 3">
    <name type="scientific">Bdellovibrio bacteriovorus</name>
    <dbReference type="NCBI Taxonomy" id="959"/>
    <lineage>
        <taxon>Bacteria</taxon>
        <taxon>Pseudomonadati</taxon>
        <taxon>Bdellovibrionota</taxon>
        <taxon>Bdellovibrionia</taxon>
        <taxon>Bdellovibrionales</taxon>
        <taxon>Pseudobdellovibrionaceae</taxon>
        <taxon>Bdellovibrio</taxon>
    </lineage>
</organism>
<name>A0A150WF66_BDEBC</name>
<feature type="signal peptide" evidence="1">
    <location>
        <begin position="1"/>
        <end position="21"/>
    </location>
</feature>
<accession>A0A150WF66</accession>
<feature type="chain" id="PRO_5007572864" evidence="1">
    <location>
        <begin position="22"/>
        <end position="109"/>
    </location>
</feature>
<comment type="caution">
    <text evidence="2">The sequence shown here is derived from an EMBL/GenBank/DDBJ whole genome shotgun (WGS) entry which is preliminary data.</text>
</comment>